<evidence type="ECO:0000313" key="2">
    <source>
        <dbReference type="Proteomes" id="UP000827986"/>
    </source>
</evidence>
<reference evidence="1" key="1">
    <citation type="submission" date="2021-09" db="EMBL/GenBank/DDBJ databases">
        <title>The genome of Mauremys mutica provides insights into the evolution of semi-aquatic lifestyle.</title>
        <authorList>
            <person name="Gong S."/>
            <person name="Gao Y."/>
        </authorList>
    </citation>
    <scope>NUCLEOTIDE SEQUENCE</scope>
    <source>
        <strain evidence="1">MM-2020</strain>
        <tissue evidence="1">Muscle</tissue>
    </source>
</reference>
<comment type="caution">
    <text evidence="1">The sequence shown here is derived from an EMBL/GenBank/DDBJ whole genome shotgun (WGS) entry which is preliminary data.</text>
</comment>
<protein>
    <submittedName>
        <fullName evidence="1">Uncharacterized protein</fullName>
    </submittedName>
</protein>
<name>A0A9D3WYZ9_9SAUR</name>
<gene>
    <name evidence="1" type="ORF">KIL84_014003</name>
</gene>
<evidence type="ECO:0000313" key="1">
    <source>
        <dbReference type="EMBL" id="KAH1169413.1"/>
    </source>
</evidence>
<accession>A0A9D3WYZ9</accession>
<dbReference type="Proteomes" id="UP000827986">
    <property type="component" value="Unassembled WGS sequence"/>
</dbReference>
<sequence>MGGARYNPPRRQRVRGHWMASGFALSPGKQLLDDRSLQIQQLSIPGGHWPVTLVSSIFGAQQLLVSQGPAQNIVLFSEGSLPCCLQCPLLLHPSQFLVTGLPDSPSQQPCLMSTGTVTVTWGHT</sequence>
<organism evidence="1 2">
    <name type="scientific">Mauremys mutica</name>
    <name type="common">yellowpond turtle</name>
    <dbReference type="NCBI Taxonomy" id="74926"/>
    <lineage>
        <taxon>Eukaryota</taxon>
        <taxon>Metazoa</taxon>
        <taxon>Chordata</taxon>
        <taxon>Craniata</taxon>
        <taxon>Vertebrata</taxon>
        <taxon>Euteleostomi</taxon>
        <taxon>Archelosauria</taxon>
        <taxon>Testudinata</taxon>
        <taxon>Testudines</taxon>
        <taxon>Cryptodira</taxon>
        <taxon>Durocryptodira</taxon>
        <taxon>Testudinoidea</taxon>
        <taxon>Geoemydidae</taxon>
        <taxon>Geoemydinae</taxon>
        <taxon>Mauremys</taxon>
    </lineage>
</organism>
<dbReference type="AlphaFoldDB" id="A0A9D3WYZ9"/>
<dbReference type="EMBL" id="JAHDVG010000485">
    <property type="protein sequence ID" value="KAH1169413.1"/>
    <property type="molecule type" value="Genomic_DNA"/>
</dbReference>
<proteinExistence type="predicted"/>
<keyword evidence="2" id="KW-1185">Reference proteome</keyword>